<protein>
    <submittedName>
        <fullName evidence="1">Uncharacterized protein</fullName>
    </submittedName>
</protein>
<reference evidence="1 2" key="1">
    <citation type="journal article" date="2018" name="Front. Microbiol.">
        <title>Phylogeny of Vibrio vulnificus from the Analysis of the Core-Genome: Implications for Intra-Species Taxonomy.</title>
        <authorList>
            <person name="Roig F.J."/>
            <person name="Gonzalez-Candelas F."/>
            <person name="Sanjuan E."/>
            <person name="Fouz B."/>
            <person name="Feil E.J."/>
            <person name="Llorens C."/>
            <person name="Baker-Austin C."/>
            <person name="Oliver J.D."/>
            <person name="Danin-Poleg Y."/>
            <person name="Gibas C.J."/>
            <person name="Kashi Y."/>
            <person name="Gulig P.A."/>
            <person name="Morrison S.S."/>
            <person name="Amaro C."/>
        </authorList>
    </citation>
    <scope>NUCLEOTIDE SEQUENCE [LARGE SCALE GENOMIC DNA]</scope>
    <source>
        <strain evidence="1 2">CECT4608</strain>
    </source>
</reference>
<name>A0A2S3R7S5_VIBVL</name>
<sequence>MCSTPRNDPSKPMPRSNHLVHEMTLGTAQRQRFAEVANRAFERREAKRKQLRQKQSVKPHKRGIISLILALFR</sequence>
<evidence type="ECO:0000313" key="2">
    <source>
        <dbReference type="Proteomes" id="UP000237466"/>
    </source>
</evidence>
<accession>A0A2S3R7S5</accession>
<dbReference type="EMBL" id="PDGH01000026">
    <property type="protein sequence ID" value="POB49758.1"/>
    <property type="molecule type" value="Genomic_DNA"/>
</dbReference>
<organism evidence="1 2">
    <name type="scientific">Vibrio vulnificus</name>
    <dbReference type="NCBI Taxonomy" id="672"/>
    <lineage>
        <taxon>Bacteria</taxon>
        <taxon>Pseudomonadati</taxon>
        <taxon>Pseudomonadota</taxon>
        <taxon>Gammaproteobacteria</taxon>
        <taxon>Vibrionales</taxon>
        <taxon>Vibrionaceae</taxon>
        <taxon>Vibrio</taxon>
    </lineage>
</organism>
<dbReference type="AlphaFoldDB" id="A0A2S3R7S5"/>
<proteinExistence type="predicted"/>
<gene>
    <name evidence="1" type="ORF">CRN52_01570</name>
</gene>
<comment type="caution">
    <text evidence="1">The sequence shown here is derived from an EMBL/GenBank/DDBJ whole genome shotgun (WGS) entry which is preliminary data.</text>
</comment>
<evidence type="ECO:0000313" key="1">
    <source>
        <dbReference type="EMBL" id="POB49758.1"/>
    </source>
</evidence>
<dbReference type="Proteomes" id="UP000237466">
    <property type="component" value="Unassembled WGS sequence"/>
</dbReference>